<protein>
    <submittedName>
        <fullName evidence="3">Uncharacterized protein</fullName>
    </submittedName>
</protein>
<comment type="caution">
    <text evidence="3">The sequence shown here is derived from an EMBL/GenBank/DDBJ whole genome shotgun (WGS) entry which is preliminary data.</text>
</comment>
<dbReference type="EMBL" id="JABCIY010000309">
    <property type="protein sequence ID" value="KAF7185768.1"/>
    <property type="molecule type" value="Genomic_DNA"/>
</dbReference>
<feature type="region of interest" description="Disordered" evidence="2">
    <location>
        <begin position="839"/>
        <end position="898"/>
    </location>
</feature>
<gene>
    <name evidence="3" type="ORF">HII31_12870</name>
</gene>
<organism evidence="3 4">
    <name type="scientific">Pseudocercospora fuligena</name>
    <dbReference type="NCBI Taxonomy" id="685502"/>
    <lineage>
        <taxon>Eukaryota</taxon>
        <taxon>Fungi</taxon>
        <taxon>Dikarya</taxon>
        <taxon>Ascomycota</taxon>
        <taxon>Pezizomycotina</taxon>
        <taxon>Dothideomycetes</taxon>
        <taxon>Dothideomycetidae</taxon>
        <taxon>Mycosphaerellales</taxon>
        <taxon>Mycosphaerellaceae</taxon>
        <taxon>Pseudocercospora</taxon>
    </lineage>
</organism>
<feature type="region of interest" description="Disordered" evidence="2">
    <location>
        <begin position="57"/>
        <end position="81"/>
    </location>
</feature>
<feature type="coiled-coil region" evidence="1">
    <location>
        <begin position="367"/>
        <end position="409"/>
    </location>
</feature>
<evidence type="ECO:0000313" key="3">
    <source>
        <dbReference type="EMBL" id="KAF7185768.1"/>
    </source>
</evidence>
<name>A0A8H6R749_9PEZI</name>
<dbReference type="AlphaFoldDB" id="A0A8H6R749"/>
<dbReference type="OrthoDB" id="10538165at2759"/>
<feature type="compositionally biased region" description="Acidic residues" evidence="2">
    <location>
        <begin position="749"/>
        <end position="787"/>
    </location>
</feature>
<feature type="coiled-coil region" evidence="1">
    <location>
        <begin position="548"/>
        <end position="655"/>
    </location>
</feature>
<sequence length="898" mass="102324">MSGDLPREFFLGNSAWERSANNLDPFRSEAPGSSTPSQCPIDPVGTQVQRMTGPSIFGIPPTWRMSSPRTPVGPTEQRNSRRRPLADMMEGVRYDDLENRNDNLQKSVRQLQISLNSKESRIAELEKQLEAEKNSTAENEKIIGELRQEQKSHQELYALANSERLHRATEKARSHEAHKAEVAALTEKYSTEFTARVEAERFAKEANEQRQCVQGDAKQAQRVLEVEKAFRSKAEEALDLEKKKLQTMTNLLNFQVDENRNRAEKVLKAEKERLQNVEKAFEQRLCRLQEAFDRRESTIRIRVQALETELEAEKAARKKAEEFAKETEKRYLAEQSLIKSIRVTTELETNTRLEAEKNLREITQYHEEHLESTIRQFQESAEKEQERVLAEMRSRIQALNERVLQEAKLRSDAEKVKEETSKNEAWMKCQHRMAMTMIQDCQKSLKAEKELHASQVAEMKADLDKKDKDSSETILHISAAMRRAQEKQQKNETALMSKICNLEKALNDEKMALVMTSTELHKSEAIRRDLHGTCVHWKTYSDDRNQKIQTLIQEKEESMSKYETLQAKHNVEVAELNKEADSLHDRFRKMFLKERETRRALDDEKAKSSELQSLLSASEQQIEHLESRVAANKFNSRLELKLEQTSAKLSKALEQLNGYEFADQSEDGISRNESLREPVKDREVGSGSQRNHNGGLLGLFNRMAMAGQKEPVKALNVPDQVPQQSHNAALLGLFDKMTMAGPVQTQGDEAAESSDDSDASDEFDDDESDSDDSDGSDNDDIEEENSAEEFTVIEEPVAPSLNHDGEEAELIRRLAEALSQGAREYNVFDPAAVFPELAEEQVEAVGDHGEIEGEDEAGSLVDSTEGFESEDDTGYEQESEESFDDSEESPDDSEWEDL</sequence>
<feature type="region of interest" description="Disordered" evidence="2">
    <location>
        <begin position="745"/>
        <end position="805"/>
    </location>
</feature>
<keyword evidence="4" id="KW-1185">Reference proteome</keyword>
<feature type="compositionally biased region" description="Acidic residues" evidence="2">
    <location>
        <begin position="865"/>
        <end position="898"/>
    </location>
</feature>
<feature type="coiled-coil region" evidence="1">
    <location>
        <begin position="203"/>
        <end position="330"/>
    </location>
</feature>
<evidence type="ECO:0000256" key="1">
    <source>
        <dbReference type="SAM" id="Coils"/>
    </source>
</evidence>
<proteinExistence type="predicted"/>
<feature type="compositionally biased region" description="Basic and acidic residues" evidence="2">
    <location>
        <begin position="668"/>
        <end position="684"/>
    </location>
</feature>
<feature type="region of interest" description="Disordered" evidence="2">
    <location>
        <begin position="664"/>
        <end position="696"/>
    </location>
</feature>
<evidence type="ECO:0000313" key="4">
    <source>
        <dbReference type="Proteomes" id="UP000660729"/>
    </source>
</evidence>
<reference evidence="3" key="1">
    <citation type="submission" date="2020-04" db="EMBL/GenBank/DDBJ databases">
        <title>Draft genome resource of the tomato pathogen Pseudocercospora fuligena.</title>
        <authorList>
            <person name="Zaccaron A."/>
        </authorList>
    </citation>
    <scope>NUCLEOTIDE SEQUENCE</scope>
    <source>
        <strain evidence="3">PF001</strain>
    </source>
</reference>
<accession>A0A8H6R749</accession>
<evidence type="ECO:0000256" key="2">
    <source>
        <dbReference type="SAM" id="MobiDB-lite"/>
    </source>
</evidence>
<feature type="coiled-coil region" evidence="1">
    <location>
        <begin position="94"/>
        <end position="142"/>
    </location>
</feature>
<keyword evidence="1" id="KW-0175">Coiled coil</keyword>
<dbReference type="Proteomes" id="UP000660729">
    <property type="component" value="Unassembled WGS sequence"/>
</dbReference>